<dbReference type="EMBL" id="MT144706">
    <property type="protein sequence ID" value="QJH97901.1"/>
    <property type="molecule type" value="Genomic_DNA"/>
</dbReference>
<reference evidence="1" key="1">
    <citation type="submission" date="2020-03" db="EMBL/GenBank/DDBJ databases">
        <title>The deep terrestrial virosphere.</title>
        <authorList>
            <person name="Holmfeldt K."/>
            <person name="Nilsson E."/>
            <person name="Simone D."/>
            <person name="Lopez-Fernandez M."/>
            <person name="Wu X."/>
            <person name="de Brujin I."/>
            <person name="Lundin D."/>
            <person name="Andersson A."/>
            <person name="Bertilsson S."/>
            <person name="Dopson M."/>
        </authorList>
    </citation>
    <scope>NUCLEOTIDE SEQUENCE</scope>
    <source>
        <strain evidence="1">TM448A00919</strain>
        <strain evidence="2">TM448B01113</strain>
    </source>
</reference>
<organism evidence="1">
    <name type="scientific">viral metagenome</name>
    <dbReference type="NCBI Taxonomy" id="1070528"/>
    <lineage>
        <taxon>unclassified sequences</taxon>
        <taxon>metagenomes</taxon>
        <taxon>organismal metagenomes</taxon>
    </lineage>
</organism>
<evidence type="ECO:0000313" key="1">
    <source>
        <dbReference type="EMBL" id="QJA48359.1"/>
    </source>
</evidence>
<gene>
    <name evidence="1" type="ORF">TM448A00919_0019</name>
    <name evidence="2" type="ORF">TM448B01113_0017</name>
</gene>
<name>A0A6H1ZLM0_9ZZZZ</name>
<accession>A0A6H1ZLM0</accession>
<sequence>MDITPAPWDLAHSTGLRGEYYNRAVVNAAHVVSLKEDNNNIRLMSKTPEMLSALVKLHRYRQDVIMERPNLKTTPSPKDDYIQLIIFMDMLENIVQPLLDKLNKGEKK</sequence>
<protein>
    <submittedName>
        <fullName evidence="1">Uncharacterized protein</fullName>
    </submittedName>
</protein>
<evidence type="ECO:0000313" key="2">
    <source>
        <dbReference type="EMBL" id="QJH97901.1"/>
    </source>
</evidence>
<dbReference type="EMBL" id="MT144081">
    <property type="protein sequence ID" value="QJA48359.1"/>
    <property type="molecule type" value="Genomic_DNA"/>
</dbReference>
<dbReference type="AlphaFoldDB" id="A0A6H1ZLM0"/>
<proteinExistence type="predicted"/>